<dbReference type="RefSeq" id="WP_236454191.1">
    <property type="nucleotide sequence ID" value="NZ_CBCSGE010000033.1"/>
</dbReference>
<keyword evidence="2" id="KW-1185">Reference proteome</keyword>
<evidence type="ECO:0000313" key="1">
    <source>
        <dbReference type="EMBL" id="MFB9097180.1"/>
    </source>
</evidence>
<dbReference type="EMBL" id="JBHMEY010000038">
    <property type="protein sequence ID" value="MFB9097180.1"/>
    <property type="molecule type" value="Genomic_DNA"/>
</dbReference>
<accession>A0ABV5GQM8</accession>
<proteinExistence type="predicted"/>
<organism evidence="1 2">
    <name type="scientific">Flavobacterium jumunjinense</name>
    <dbReference type="NCBI Taxonomy" id="998845"/>
    <lineage>
        <taxon>Bacteria</taxon>
        <taxon>Pseudomonadati</taxon>
        <taxon>Bacteroidota</taxon>
        <taxon>Flavobacteriia</taxon>
        <taxon>Flavobacteriales</taxon>
        <taxon>Flavobacteriaceae</taxon>
        <taxon>Flavobacterium</taxon>
    </lineage>
</organism>
<name>A0ABV5GQM8_9FLAO</name>
<evidence type="ECO:0008006" key="3">
    <source>
        <dbReference type="Google" id="ProtNLM"/>
    </source>
</evidence>
<gene>
    <name evidence="1" type="ORF">ACFFVF_11675</name>
</gene>
<sequence length="113" mass="13468">MSEESKNIECKLKYSNDSFPGLEWNDFLKNCNVNFYTSPKNRLWYSITGKGYIIWISSFYPSKENDYTIWLSDIEINKNTPKIAFEILDEFLQGAIEEFDKMEIIKEHNKVYN</sequence>
<protein>
    <recommendedName>
        <fullName evidence="3">Immunity protein 53</fullName>
    </recommendedName>
</protein>
<reference evidence="1 2" key="1">
    <citation type="submission" date="2024-09" db="EMBL/GenBank/DDBJ databases">
        <authorList>
            <person name="Sun Q."/>
            <person name="Mori K."/>
        </authorList>
    </citation>
    <scope>NUCLEOTIDE SEQUENCE [LARGE SCALE GENOMIC DNA]</scope>
    <source>
        <strain evidence="1 2">CECT 7955</strain>
    </source>
</reference>
<comment type="caution">
    <text evidence="1">The sequence shown here is derived from an EMBL/GenBank/DDBJ whole genome shotgun (WGS) entry which is preliminary data.</text>
</comment>
<dbReference type="Proteomes" id="UP001589607">
    <property type="component" value="Unassembled WGS sequence"/>
</dbReference>
<evidence type="ECO:0000313" key="2">
    <source>
        <dbReference type="Proteomes" id="UP001589607"/>
    </source>
</evidence>